<sequence length="237" mass="26349">MKRLFALTLATTALAGCTSTANFTKTAPSRIESIDSRSYEVGVETKAYVGEEILTRKAYKTLVEPNAYQAKQEFVLSGGLSSVAVRLDGKKGDIYEIVGSNEKGNDLVMIPGSHLMFGIDNKGHWDNTVVSGSYWTSPVGSGSQYAMEPANAMFEKHDKRTPLEEYGYVNHELIFTGLSESGINVLYREYTFNNHARSAFTQELIYPKSTKTIRFRNYQLSIDSVTSESIVYTITND</sequence>
<name>A0A1W6U572_VIBAL</name>
<protein>
    <recommendedName>
        <fullName evidence="3">Lipoprotein</fullName>
    </recommendedName>
</protein>
<feature type="chain" id="PRO_5011905055" description="Lipoprotein" evidence="1">
    <location>
        <begin position="16"/>
        <end position="237"/>
    </location>
</feature>
<reference evidence="2" key="1">
    <citation type="submission" date="2016-10" db="EMBL/GenBank/DDBJ databases">
        <title>The High Quality Genome of Vibrio alginolyticus K01M1.</title>
        <authorList>
            <person name="Wendling C."/>
            <person name="Chibani C.M."/>
            <person name="Hertel R."/>
            <person name="Sproer C."/>
            <person name="Bunk B."/>
            <person name="Overmann J."/>
            <person name="Roth O."/>
            <person name="Liesegang H."/>
        </authorList>
    </citation>
    <scope>NUCLEOTIDE SEQUENCE</scope>
    <source>
        <strain evidence="2">K05K4</strain>
    </source>
</reference>
<dbReference type="PROSITE" id="PS51257">
    <property type="entry name" value="PROKAR_LIPOPROTEIN"/>
    <property type="match status" value="1"/>
</dbReference>
<dbReference type="EMBL" id="CP017902">
    <property type="protein sequence ID" value="ARP18166.1"/>
    <property type="molecule type" value="Genomic_DNA"/>
</dbReference>
<gene>
    <name evidence="2" type="ORF">K05K4_13280</name>
</gene>
<evidence type="ECO:0008006" key="3">
    <source>
        <dbReference type="Google" id="ProtNLM"/>
    </source>
</evidence>
<dbReference type="AlphaFoldDB" id="A0A1W6U572"/>
<accession>A0A1W6U572</accession>
<evidence type="ECO:0000256" key="1">
    <source>
        <dbReference type="SAM" id="SignalP"/>
    </source>
</evidence>
<proteinExistence type="predicted"/>
<evidence type="ECO:0000313" key="2">
    <source>
        <dbReference type="EMBL" id="ARP18166.1"/>
    </source>
</evidence>
<dbReference type="RefSeq" id="WP_025766776.1">
    <property type="nucleotide sequence ID" value="NZ_CP017889.1"/>
</dbReference>
<feature type="signal peptide" evidence="1">
    <location>
        <begin position="1"/>
        <end position="15"/>
    </location>
</feature>
<organism evidence="2">
    <name type="scientific">Vibrio alginolyticus</name>
    <dbReference type="NCBI Taxonomy" id="663"/>
    <lineage>
        <taxon>Bacteria</taxon>
        <taxon>Pseudomonadati</taxon>
        <taxon>Pseudomonadota</taxon>
        <taxon>Gammaproteobacteria</taxon>
        <taxon>Vibrionales</taxon>
        <taxon>Vibrionaceae</taxon>
        <taxon>Vibrio</taxon>
    </lineage>
</organism>
<keyword evidence="1" id="KW-0732">Signal</keyword>